<dbReference type="EMBL" id="JAIFRP010000026">
    <property type="protein sequence ID" value="KAK2584464.1"/>
    <property type="molecule type" value="Genomic_DNA"/>
</dbReference>
<accession>A0AAD9VRU5</accession>
<feature type="chain" id="PRO_5042157024" evidence="1">
    <location>
        <begin position="22"/>
        <end position="156"/>
    </location>
</feature>
<evidence type="ECO:0000313" key="2">
    <source>
        <dbReference type="EMBL" id="KAK2584464.1"/>
    </source>
</evidence>
<organism evidence="2 3">
    <name type="scientific">Odynerus spinipes</name>
    <dbReference type="NCBI Taxonomy" id="1348599"/>
    <lineage>
        <taxon>Eukaryota</taxon>
        <taxon>Metazoa</taxon>
        <taxon>Ecdysozoa</taxon>
        <taxon>Arthropoda</taxon>
        <taxon>Hexapoda</taxon>
        <taxon>Insecta</taxon>
        <taxon>Pterygota</taxon>
        <taxon>Neoptera</taxon>
        <taxon>Endopterygota</taxon>
        <taxon>Hymenoptera</taxon>
        <taxon>Apocrita</taxon>
        <taxon>Aculeata</taxon>
        <taxon>Vespoidea</taxon>
        <taxon>Vespidae</taxon>
        <taxon>Eumeninae</taxon>
        <taxon>Odynerus</taxon>
    </lineage>
</organism>
<dbReference type="InterPro" id="IPR036728">
    <property type="entry name" value="PBP_GOBP_sf"/>
</dbReference>
<dbReference type="GO" id="GO:0005549">
    <property type="term" value="F:odorant binding"/>
    <property type="evidence" value="ECO:0007669"/>
    <property type="project" value="InterPro"/>
</dbReference>
<dbReference type="Proteomes" id="UP001258017">
    <property type="component" value="Unassembled WGS sequence"/>
</dbReference>
<dbReference type="Pfam" id="PF01395">
    <property type="entry name" value="PBP_GOBP"/>
    <property type="match status" value="1"/>
</dbReference>
<keyword evidence="1" id="KW-0732">Signal</keyword>
<dbReference type="CDD" id="cd23992">
    <property type="entry name" value="PBP_GOBP"/>
    <property type="match status" value="1"/>
</dbReference>
<keyword evidence="3" id="KW-1185">Reference proteome</keyword>
<protein>
    <submittedName>
        <fullName evidence="2">Uncharacterized protein</fullName>
    </submittedName>
</protein>
<dbReference type="InterPro" id="IPR006170">
    <property type="entry name" value="PBP/GOBP"/>
</dbReference>
<evidence type="ECO:0000313" key="3">
    <source>
        <dbReference type="Proteomes" id="UP001258017"/>
    </source>
</evidence>
<dbReference type="Gene3D" id="1.10.238.20">
    <property type="entry name" value="Pheromone/general odorant binding protein domain"/>
    <property type="match status" value="1"/>
</dbReference>
<gene>
    <name evidence="2" type="ORF">KPH14_006839</name>
</gene>
<evidence type="ECO:0000256" key="1">
    <source>
        <dbReference type="SAM" id="SignalP"/>
    </source>
</evidence>
<comment type="caution">
    <text evidence="2">The sequence shown here is derived from an EMBL/GenBank/DDBJ whole genome shotgun (WGS) entry which is preliminary data.</text>
</comment>
<reference evidence="2" key="2">
    <citation type="journal article" date="2023" name="Commun. Biol.">
        <title>Intrasexual cuticular hydrocarbon dimorphism in a wasp sheds light on hydrocarbon biosynthesis genes in Hymenoptera.</title>
        <authorList>
            <person name="Moris V.C."/>
            <person name="Podsiadlowski L."/>
            <person name="Martin S."/>
            <person name="Oeyen J.P."/>
            <person name="Donath A."/>
            <person name="Petersen M."/>
            <person name="Wilbrandt J."/>
            <person name="Misof B."/>
            <person name="Liedtke D."/>
            <person name="Thamm M."/>
            <person name="Scheiner R."/>
            <person name="Schmitt T."/>
            <person name="Niehuis O."/>
        </authorList>
    </citation>
    <scope>NUCLEOTIDE SEQUENCE</scope>
    <source>
        <strain evidence="2">GBR_01_08_01A</strain>
    </source>
</reference>
<proteinExistence type="predicted"/>
<dbReference type="SUPFAM" id="SSF47565">
    <property type="entry name" value="Insect pheromone/odorant-binding proteins"/>
    <property type="match status" value="1"/>
</dbReference>
<name>A0AAD9VRU5_9HYME</name>
<dbReference type="AlphaFoldDB" id="A0AAD9VRU5"/>
<sequence length="156" mass="17462">MKSFGLFVCLLLCVLPSQITAKDQKVMFAKAVGVKVEDVVECLNKINTDFETLMELGDTVSIEDEGTHTQEVISKIGCFGACIFKKNGLLVNSKIIPEKVEEASTRMGRRDPNVLEYLRPAIQRCTNRVSKLTNDCDITFMFSQCVVKEMQSSRSQ</sequence>
<feature type="signal peptide" evidence="1">
    <location>
        <begin position="1"/>
        <end position="21"/>
    </location>
</feature>
<reference evidence="2" key="1">
    <citation type="submission" date="2021-08" db="EMBL/GenBank/DDBJ databases">
        <authorList>
            <person name="Misof B."/>
            <person name="Oliver O."/>
            <person name="Podsiadlowski L."/>
            <person name="Donath A."/>
            <person name="Peters R."/>
            <person name="Mayer C."/>
            <person name="Rust J."/>
            <person name="Gunkel S."/>
            <person name="Lesny P."/>
            <person name="Martin S."/>
            <person name="Oeyen J.P."/>
            <person name="Petersen M."/>
            <person name="Panagiotis P."/>
            <person name="Wilbrandt J."/>
            <person name="Tanja T."/>
        </authorList>
    </citation>
    <scope>NUCLEOTIDE SEQUENCE</scope>
    <source>
        <strain evidence="2">GBR_01_08_01A</strain>
        <tissue evidence="2">Thorax + abdomen</tissue>
    </source>
</reference>